<gene>
    <name evidence="8" type="ORF">CVLEPA_LOCUS28170</name>
</gene>
<dbReference type="InterPro" id="IPR050431">
    <property type="entry name" value="Adaptor_comp_med_subunit"/>
</dbReference>
<feature type="compositionally biased region" description="Low complexity" evidence="5">
    <location>
        <begin position="149"/>
        <end position="159"/>
    </location>
</feature>
<feature type="compositionally biased region" description="Polar residues" evidence="5">
    <location>
        <begin position="405"/>
        <end position="417"/>
    </location>
</feature>
<feature type="region of interest" description="Disordered" evidence="5">
    <location>
        <begin position="258"/>
        <end position="528"/>
    </location>
</feature>
<dbReference type="EMBL" id="CAWYQH010000141">
    <property type="protein sequence ID" value="CAK8694844.1"/>
    <property type="molecule type" value="Genomic_DNA"/>
</dbReference>
<protein>
    <submittedName>
        <fullName evidence="8">Uncharacterized protein</fullName>
    </submittedName>
</protein>
<dbReference type="PROSITE" id="PS51072">
    <property type="entry name" value="MHD"/>
    <property type="match status" value="1"/>
</dbReference>
<feature type="region of interest" description="Disordered" evidence="5">
    <location>
        <begin position="214"/>
        <end position="241"/>
    </location>
</feature>
<feature type="compositionally biased region" description="Acidic residues" evidence="5">
    <location>
        <begin position="517"/>
        <end position="528"/>
    </location>
</feature>
<evidence type="ECO:0000256" key="1">
    <source>
        <dbReference type="ARBA" id="ARBA00004496"/>
    </source>
</evidence>
<feature type="region of interest" description="Disordered" evidence="5">
    <location>
        <begin position="647"/>
        <end position="671"/>
    </location>
</feature>
<evidence type="ECO:0000256" key="4">
    <source>
        <dbReference type="ARBA" id="ARBA00022583"/>
    </source>
</evidence>
<evidence type="ECO:0000256" key="2">
    <source>
        <dbReference type="ARBA" id="ARBA00005579"/>
    </source>
</evidence>
<name>A0ABP0GW23_CLALP</name>
<feature type="region of interest" description="Disordered" evidence="5">
    <location>
        <begin position="696"/>
        <end position="744"/>
    </location>
</feature>
<dbReference type="Gene3D" id="2.60.40.1170">
    <property type="entry name" value="Mu homology domain, subdomain B"/>
    <property type="match status" value="1"/>
</dbReference>
<evidence type="ECO:0000313" key="9">
    <source>
        <dbReference type="Proteomes" id="UP001642483"/>
    </source>
</evidence>
<evidence type="ECO:0000259" key="7">
    <source>
        <dbReference type="PROSITE" id="PS51072"/>
    </source>
</evidence>
<organism evidence="8 9">
    <name type="scientific">Clavelina lepadiformis</name>
    <name type="common">Light-bulb sea squirt</name>
    <name type="synonym">Ascidia lepadiformis</name>
    <dbReference type="NCBI Taxonomy" id="159417"/>
    <lineage>
        <taxon>Eukaryota</taxon>
        <taxon>Metazoa</taxon>
        <taxon>Chordata</taxon>
        <taxon>Tunicata</taxon>
        <taxon>Ascidiacea</taxon>
        <taxon>Aplousobranchia</taxon>
        <taxon>Clavelinidae</taxon>
        <taxon>Clavelina</taxon>
    </lineage>
</organism>
<dbReference type="PROSITE" id="PS51070">
    <property type="entry name" value="SHD"/>
    <property type="match status" value="1"/>
</dbReference>
<dbReference type="SUPFAM" id="SSF49447">
    <property type="entry name" value="Second domain of Mu2 adaptin subunit (ap50) of ap2 adaptor"/>
    <property type="match status" value="1"/>
</dbReference>
<dbReference type="PANTHER" id="PTHR10529">
    <property type="entry name" value="AP COMPLEX SUBUNIT MU"/>
    <property type="match status" value="1"/>
</dbReference>
<reference evidence="8 9" key="1">
    <citation type="submission" date="2024-02" db="EMBL/GenBank/DDBJ databases">
        <authorList>
            <person name="Daric V."/>
            <person name="Darras S."/>
        </authorList>
    </citation>
    <scope>NUCLEOTIDE SEQUENCE [LARGE SCALE GENOMIC DNA]</scope>
</reference>
<comment type="caution">
    <text evidence="8">The sequence shown here is derived from an EMBL/GenBank/DDBJ whole genome shotgun (WGS) entry which is preliminary data.</text>
</comment>
<feature type="domain" description="SHD" evidence="6">
    <location>
        <begin position="934"/>
        <end position="1094"/>
    </location>
</feature>
<comment type="similarity">
    <text evidence="2">Belongs to the Stoned B family.</text>
</comment>
<feature type="compositionally biased region" description="Basic and acidic residues" evidence="5">
    <location>
        <begin position="419"/>
        <end position="432"/>
    </location>
</feature>
<feature type="region of interest" description="Disordered" evidence="5">
    <location>
        <begin position="149"/>
        <end position="189"/>
    </location>
</feature>
<feature type="compositionally biased region" description="Polar residues" evidence="5">
    <location>
        <begin position="361"/>
        <end position="370"/>
    </location>
</feature>
<feature type="compositionally biased region" description="Polar residues" evidence="5">
    <location>
        <begin position="343"/>
        <end position="353"/>
    </location>
</feature>
<evidence type="ECO:0000259" key="6">
    <source>
        <dbReference type="PROSITE" id="PS51070"/>
    </source>
</evidence>
<feature type="compositionally biased region" description="Low complexity" evidence="5">
    <location>
        <begin position="383"/>
        <end position="397"/>
    </location>
</feature>
<keyword evidence="9" id="KW-1185">Reference proteome</keyword>
<proteinExistence type="inferred from homology"/>
<feature type="compositionally biased region" description="Polar residues" evidence="5">
    <location>
        <begin position="175"/>
        <end position="189"/>
    </location>
</feature>
<sequence length="1446" mass="158808">MSSKNGHEQALLGQDILLEDLHGDAGCNDSGLVFMSEDEKFGISNENGNILNNVKQSKPLVDTPRHSQSPENDSLCSFASSSSAIGTGGQLSLKITQTDSKTCSQDISTSSEPKNTSDSEQIESQNASVTENSTYMNFYKDKERNDSLSIASDSSSMSSNVQDRGDRLSRVSHNRGASSPAVMSTPLQRQTSQEWVTFEERQKANTDLTLMAALHSSSPSKPPDIPSRKRVPSNPTASQVKEVDLLSMDTDMLTQHLDGSPILSRQGTDGPPIPERVSSPKSLACSPLTKTFDLRLPPPHAPSPSSSIRRRTRGISATTPTNTAGSGSLSGPPIPPRKDISLSAATSSVSDTFPPSPDHIASNSWVTFDEQQAVPEMEEQTKKSTSSMTTQSSHSSQLGKDLIHSSVSSLETDNITSDMVKDEDSSNEHDLQWKASAATSPTGSLKSAKKKKGGYQHLPSDSDEEGKKGSTEDSDGVEIKITDLSPEKPLSRWAPIPNDVDDIGGSSGDVSAHNSLDDDPLPGDLDDDIFAHDNRLSADISGLKGFNRADKGSQNNLVDFSVSAEKFNTSRAGSICSSEDDPELETVFDMTAQGDSLKRKRKKKVLDISADDQTTLSTPTYQIGIANDTLHSSSTAENSEASCFEVPAVKNDVKSESANTSRNPFWRSSPLGDTVSLASNTSESNPFDRIQFHSAATATPAPASSKSSSGIPALPPPPTSTKSRNLSGSSRRTRTRESPKESLVYDTQTLVSRESANTKTTFKPDCAKDDLIQHSVAGTSSESTTELDGISLLDLNKCDEKDDKETNLKPDVHADEYLLHSGADSQPETEPVSVPGTSQKDSTILETTLSILDVFSKPPLDEQSSINTNIKTYPVLQSPTVFPDLRENSLNSITKLQKPVESPSLESPQEIAKHLNAKKIQFLKEEDIISNNTEWNMLMRFPRQKHLMSSRKWVKIFIRLKQDKVTYPTLELYHTSSSKDPFYFVELARQDWQLTEPVLQARFQTNDNVQGMEPGVRKKKVHAVKILRVYYKEKHAFGSAQDKYLTRIPVGFKHSVKGKQEVKLGTENYSELLSLILAVKNASFNANKRLALVKDVANINDDEHKSLMMYHSRDEIVFDLRDECRAVVSANGEVEACSLMVHVNVTSFLSGDPMATVTFNDIKVESREVVRRDDIIPSSNDKWVEINDVSVHRCSNAGYDDQSASITFYPPDSCRFELARLTCPHREPGLPVIIRASVQVIGCQVKLRCVLRSNIDHSANRSTLTQVPCEDMSLRFPIPDNWVPAFRRNGRLHMKSVHSKRIVKRPPTTLASNRSDAVVTSAVMEASVGSAKYEVAHGAVVWKLKRFPEKNAAQNSPRVFSCALQLASDRDLPNADVIDDVKRKFCWCEVEYTMVSNTASSVCVRSVHLPNTDRAEKFTCYSAHYFYKVGISVNHEREDGRGCTVQ</sequence>
<dbReference type="InterPro" id="IPR012320">
    <property type="entry name" value="SHD_dom"/>
</dbReference>
<feature type="region of interest" description="Disordered" evidence="5">
    <location>
        <begin position="96"/>
        <end position="134"/>
    </location>
</feature>
<comment type="subcellular location">
    <subcellularLocation>
        <location evidence="1">Cytoplasm</location>
    </subcellularLocation>
</comment>
<keyword evidence="3" id="KW-0963">Cytoplasm</keyword>
<accession>A0ABP0GW23</accession>
<feature type="domain" description="MHD" evidence="7">
    <location>
        <begin position="1113"/>
        <end position="1435"/>
    </location>
</feature>
<evidence type="ECO:0000256" key="5">
    <source>
        <dbReference type="SAM" id="MobiDB-lite"/>
    </source>
</evidence>
<feature type="compositionally biased region" description="Low complexity" evidence="5">
    <location>
        <begin position="696"/>
        <end position="709"/>
    </location>
</feature>
<dbReference type="InterPro" id="IPR028565">
    <property type="entry name" value="MHD"/>
</dbReference>
<dbReference type="Proteomes" id="UP001642483">
    <property type="component" value="Unassembled WGS sequence"/>
</dbReference>
<evidence type="ECO:0000256" key="3">
    <source>
        <dbReference type="ARBA" id="ARBA00022490"/>
    </source>
</evidence>
<feature type="region of interest" description="Disordered" evidence="5">
    <location>
        <begin position="60"/>
        <end position="80"/>
    </location>
</feature>
<keyword evidence="4" id="KW-0254">Endocytosis</keyword>
<feature type="compositionally biased region" description="Basic and acidic residues" evidence="5">
    <location>
        <begin position="465"/>
        <end position="490"/>
    </location>
</feature>
<dbReference type="InterPro" id="IPR036168">
    <property type="entry name" value="AP2_Mu_C_sf"/>
</dbReference>
<dbReference type="Pfam" id="PF00928">
    <property type="entry name" value="Adap_comp_sub"/>
    <property type="match status" value="1"/>
</dbReference>
<evidence type="ECO:0000313" key="8">
    <source>
        <dbReference type="EMBL" id="CAK8694844.1"/>
    </source>
</evidence>